<feature type="domain" description="TrwC relaxase" evidence="3">
    <location>
        <begin position="84"/>
        <end position="333"/>
    </location>
</feature>
<evidence type="ECO:0000256" key="1">
    <source>
        <dbReference type="ARBA" id="ARBA00022741"/>
    </source>
</evidence>
<dbReference type="Gene3D" id="2.30.30.940">
    <property type="match status" value="1"/>
</dbReference>
<dbReference type="Pfam" id="PF08751">
    <property type="entry name" value="TrwC"/>
    <property type="match status" value="1"/>
</dbReference>
<dbReference type="EMBL" id="LRAD01000017">
    <property type="protein sequence ID" value="KXZ61416.1"/>
    <property type="molecule type" value="Genomic_DNA"/>
</dbReference>
<proteinExistence type="predicted"/>
<keyword evidence="4" id="KW-0347">Helicase</keyword>
<dbReference type="PATRIC" id="fig|36807.3.peg.430"/>
<evidence type="ECO:0000259" key="3">
    <source>
        <dbReference type="Pfam" id="PF08751"/>
    </source>
</evidence>
<comment type="caution">
    <text evidence="4">The sequence shown here is derived from an EMBL/GenBank/DDBJ whole genome shotgun (WGS) entry which is preliminary data.</text>
</comment>
<keyword evidence="1" id="KW-0547">Nucleotide-binding</keyword>
<dbReference type="GO" id="GO:0005524">
    <property type="term" value="F:ATP binding"/>
    <property type="evidence" value="ECO:0007669"/>
    <property type="project" value="UniProtKB-KW"/>
</dbReference>
<accession>A0A150HH14</accession>
<name>A0A150HH14_9MICO</name>
<evidence type="ECO:0000256" key="2">
    <source>
        <dbReference type="ARBA" id="ARBA00022840"/>
    </source>
</evidence>
<dbReference type="CDD" id="cd18809">
    <property type="entry name" value="SF1_C_RecD"/>
    <property type="match status" value="1"/>
</dbReference>
<sequence length="933" mass="99750">MCKKVLAMGKKGSYSGGVRGGLERWKRGVGSRGVGHAIDYALNGTCDAHLHPSAGSDALEAYSNAAAASVTRFVVTDRRITADDLSAGALRVWVTGHDPVTGQERGTQRLSADADLLLDATLNHPKSFSIAALLHPELASEFEALQDRLRDRILVTWLAELNARRGHAGLIREDLARVEVVELQHRRSRALDPHAHRHLWLNVKVQGVDGKWSNVDSRVAMKLQTLINAEGELAAHTDPQWIAALARHGFTLGEDGEVAELAGVVRPFSRRSAQIEANRATLIAEWSAEHDGANPSIRVLMQIDRRAWAMSRPNKPATLDEQSWEDTIRDELATLDPGLTRDRAPIGIVATPIAALDLDLLAEAAVIDADERSTRTGGRFSLFDLRGGAVRALSRSGVVAPRGELTATIEEIAGRANAKVVRLVKETGLPGHVKAFMATETMRLKVRLAGRLDALATPGRSRLPDELRRAAASMDGFDTLDASQLAAAGAIAGTGGLAAITGPAGAGKTTMLRVAYAALAGQGRRMLVVAPTRKAASVASREVGADASSLHALLADHGYRWNTTPAGAQAWTRLAYGEADPASGVVYAGPSRFVLRRGDRIVVDEAGMVDLHTATALVDLALEQRVGVAMVGDPHQALPVGHVGAMASAVRYATASVELHTVHRFTDPDYGALSLRLRNPRNQDDALRVAREMLERGHVHHVHSTEDARNAMVAAYLNGHARGKRVALVCGTNGEADAINDAIQQHRIDSGELDPTVLALGMGEQRILVGDTVQTRRNDPRAGVENRAQWVVRGIRDDGITLMATSDSGELRRVSLDYALEHVQLAYASTVHGIQGETTDAAVVGPDVDAAGLYVGLTRGRHQNTAITVARDDEEAIANLGATMMRGTTELTIQDAMRAADAELQRAARERAIQASASWAAPRSSPSRGGISL</sequence>
<dbReference type="AlphaFoldDB" id="A0A150HH14"/>
<dbReference type="PANTHER" id="PTHR43788:SF6">
    <property type="entry name" value="DNA HELICASE B"/>
    <property type="match status" value="1"/>
</dbReference>
<dbReference type="Proteomes" id="UP000075357">
    <property type="component" value="Unassembled WGS sequence"/>
</dbReference>
<protein>
    <submittedName>
        <fullName evidence="4">ATP-dependent RecD-like DNA helicase</fullName>
        <ecNumber evidence="4">3.6.4.12</ecNumber>
    </submittedName>
</protein>
<dbReference type="GO" id="GO:0016787">
    <property type="term" value="F:hydrolase activity"/>
    <property type="evidence" value="ECO:0007669"/>
    <property type="project" value="UniProtKB-KW"/>
</dbReference>
<evidence type="ECO:0000313" key="5">
    <source>
        <dbReference type="Proteomes" id="UP000075357"/>
    </source>
</evidence>
<dbReference type="SUPFAM" id="SSF52540">
    <property type="entry name" value="P-loop containing nucleoside triphosphate hydrolases"/>
    <property type="match status" value="1"/>
</dbReference>
<keyword evidence="2" id="KW-0067">ATP-binding</keyword>
<dbReference type="STRING" id="36807.Mlaev_00413"/>
<keyword evidence="5" id="KW-1185">Reference proteome</keyword>
<dbReference type="InterPro" id="IPR027417">
    <property type="entry name" value="P-loop_NTPase"/>
</dbReference>
<dbReference type="InterPro" id="IPR014862">
    <property type="entry name" value="TrwC"/>
</dbReference>
<keyword evidence="4" id="KW-0378">Hydrolase</keyword>
<dbReference type="PANTHER" id="PTHR43788">
    <property type="entry name" value="DNA2/NAM7 HELICASE FAMILY MEMBER"/>
    <property type="match status" value="1"/>
</dbReference>
<evidence type="ECO:0000313" key="4">
    <source>
        <dbReference type="EMBL" id="KXZ61416.1"/>
    </source>
</evidence>
<reference evidence="4 5" key="1">
    <citation type="submission" date="2016-01" db="EMBL/GenBank/DDBJ databases">
        <title>Draft genome sequences of Microbacterium laevaniformans LCDC 91-0039 and the type strain of Microbacterium hominis LCDC 84-209.</title>
        <authorList>
            <person name="Bernier A.-M."/>
            <person name="Bernard K."/>
        </authorList>
    </citation>
    <scope>NUCLEOTIDE SEQUENCE [LARGE SCALE GENOMIC DNA]</scope>
    <source>
        <strain evidence="4 5">LCDC 91-0039</strain>
    </source>
</reference>
<dbReference type="Gene3D" id="3.40.50.300">
    <property type="entry name" value="P-loop containing nucleotide triphosphate hydrolases"/>
    <property type="match status" value="2"/>
</dbReference>
<dbReference type="GO" id="GO:0003678">
    <property type="term" value="F:DNA helicase activity"/>
    <property type="evidence" value="ECO:0007669"/>
    <property type="project" value="UniProtKB-EC"/>
</dbReference>
<organism evidence="4 5">
    <name type="scientific">Microbacterium laevaniformans</name>
    <dbReference type="NCBI Taxonomy" id="36807"/>
    <lineage>
        <taxon>Bacteria</taxon>
        <taxon>Bacillati</taxon>
        <taxon>Actinomycetota</taxon>
        <taxon>Actinomycetes</taxon>
        <taxon>Micrococcales</taxon>
        <taxon>Microbacteriaceae</taxon>
        <taxon>Microbacterium</taxon>
    </lineage>
</organism>
<gene>
    <name evidence="4" type="primary">recD2_2</name>
    <name evidence="4" type="ORF">Mlaev_00413</name>
</gene>
<dbReference type="InterPro" id="IPR050534">
    <property type="entry name" value="Coronavir_polyprotein_1ab"/>
</dbReference>
<dbReference type="SUPFAM" id="SSF55464">
    <property type="entry name" value="Origin of replication-binding domain, RBD-like"/>
    <property type="match status" value="1"/>
</dbReference>
<dbReference type="EC" id="3.6.4.12" evidence="4"/>
<dbReference type="Pfam" id="PF13604">
    <property type="entry name" value="AAA_30"/>
    <property type="match status" value="1"/>
</dbReference>